<organism evidence="15">
    <name type="scientific">Rodentolepis nana</name>
    <name type="common">Dwarf tapeworm</name>
    <name type="synonym">Hymenolepis nana</name>
    <dbReference type="NCBI Taxonomy" id="102285"/>
    <lineage>
        <taxon>Eukaryota</taxon>
        <taxon>Metazoa</taxon>
        <taxon>Spiralia</taxon>
        <taxon>Lophotrochozoa</taxon>
        <taxon>Platyhelminthes</taxon>
        <taxon>Cestoda</taxon>
        <taxon>Eucestoda</taxon>
        <taxon>Cyclophyllidea</taxon>
        <taxon>Hymenolepididae</taxon>
        <taxon>Rodentolepis</taxon>
    </lineage>
</organism>
<dbReference type="PRINTS" id="PR00219">
    <property type="entry name" value="SYNAPTOBREVN"/>
</dbReference>
<evidence type="ECO:0000256" key="9">
    <source>
        <dbReference type="ARBA" id="ARBA00042194"/>
    </source>
</evidence>
<dbReference type="Proteomes" id="UP000278807">
    <property type="component" value="Unassembled WGS sequence"/>
</dbReference>
<accession>A0A0R3TRK4</accession>
<dbReference type="GO" id="GO:0030658">
    <property type="term" value="C:transport vesicle membrane"/>
    <property type="evidence" value="ECO:0007669"/>
    <property type="project" value="UniProtKB-SubCell"/>
</dbReference>
<evidence type="ECO:0000259" key="12">
    <source>
        <dbReference type="PROSITE" id="PS50892"/>
    </source>
</evidence>
<evidence type="ECO:0000256" key="3">
    <source>
        <dbReference type="ARBA" id="ARBA00037801"/>
    </source>
</evidence>
<keyword evidence="11" id="KW-1133">Transmembrane helix</keyword>
<keyword evidence="11" id="KW-0472">Membrane</keyword>
<evidence type="ECO:0000313" key="13">
    <source>
        <dbReference type="EMBL" id="VDO07453.1"/>
    </source>
</evidence>
<dbReference type="GO" id="GO:0015031">
    <property type="term" value="P:protein transport"/>
    <property type="evidence" value="ECO:0007669"/>
    <property type="project" value="UniProtKB-KW"/>
</dbReference>
<dbReference type="Gene3D" id="3.30.450.50">
    <property type="entry name" value="Longin domain"/>
    <property type="match status" value="1"/>
</dbReference>
<dbReference type="PROSITE" id="PS50892">
    <property type="entry name" value="V_SNARE"/>
    <property type="match status" value="1"/>
</dbReference>
<keyword evidence="2" id="KW-0813">Transport</keyword>
<dbReference type="GO" id="GO:0005794">
    <property type="term" value="C:Golgi apparatus"/>
    <property type="evidence" value="ECO:0007669"/>
    <property type="project" value="UniProtKB-SubCell"/>
</dbReference>
<dbReference type="InterPro" id="IPR042855">
    <property type="entry name" value="V_SNARE_CC"/>
</dbReference>
<dbReference type="OrthoDB" id="190375at2759"/>
<dbReference type="Gene3D" id="1.20.5.110">
    <property type="match status" value="1"/>
</dbReference>
<evidence type="ECO:0000256" key="8">
    <source>
        <dbReference type="ARBA" id="ARBA00039269"/>
    </source>
</evidence>
<proteinExistence type="predicted"/>
<dbReference type="GO" id="GO:0005789">
    <property type="term" value="C:endoplasmic reticulum membrane"/>
    <property type="evidence" value="ECO:0007669"/>
    <property type="project" value="UniProtKB-SubCell"/>
</dbReference>
<keyword evidence="11" id="KW-0812">Transmembrane</keyword>
<evidence type="ECO:0000256" key="4">
    <source>
        <dbReference type="ARBA" id="ARBA00037803"/>
    </source>
</evidence>
<evidence type="ECO:0000256" key="10">
    <source>
        <dbReference type="PROSITE-ProRule" id="PRU00290"/>
    </source>
</evidence>
<dbReference type="EMBL" id="UZAE01012938">
    <property type="protein sequence ID" value="VDO07453.1"/>
    <property type="molecule type" value="Genomic_DNA"/>
</dbReference>
<feature type="domain" description="V-SNARE coiled-coil homology" evidence="12">
    <location>
        <begin position="124"/>
        <end position="184"/>
    </location>
</feature>
<dbReference type="STRING" id="102285.A0A0R3TRK4"/>
<dbReference type="InterPro" id="IPR001388">
    <property type="entry name" value="Synaptobrevin-like"/>
</dbReference>
<dbReference type="SUPFAM" id="SSF58038">
    <property type="entry name" value="SNARE fusion complex"/>
    <property type="match status" value="1"/>
</dbReference>
<protein>
    <recommendedName>
        <fullName evidence="8">Vesicle-associated membrane protein 7</fullName>
    </recommendedName>
    <alternativeName>
        <fullName evidence="9">Synaptobrevin-like protein 1</fullName>
    </alternativeName>
</protein>
<evidence type="ECO:0000313" key="14">
    <source>
        <dbReference type="Proteomes" id="UP000278807"/>
    </source>
</evidence>
<name>A0A0R3TRK4_RODNA</name>
<reference evidence="13 14" key="2">
    <citation type="submission" date="2018-11" db="EMBL/GenBank/DDBJ databases">
        <authorList>
            <consortium name="Pathogen Informatics"/>
        </authorList>
    </citation>
    <scope>NUCLEOTIDE SEQUENCE [LARGE SCALE GENOMIC DNA]</scope>
</reference>
<evidence type="ECO:0000313" key="15">
    <source>
        <dbReference type="WBParaSite" id="HNAJ_0001022301-mRNA-1"/>
    </source>
</evidence>
<keyword evidence="2" id="KW-0653">Protein transport</keyword>
<comment type="subcellular location">
    <subcellularLocation>
        <location evidence="7">Cytoplasmic vesicle</location>
        <location evidence="7">Phagosome membrane</location>
        <topology evidence="7">Single-pass type IV membrane protein</topology>
    </subcellularLocation>
    <subcellularLocation>
        <location evidence="4">Cytoplasmic vesicle</location>
        <location evidence="4">Secretory vesicle membrane</location>
        <topology evidence="4">Single-pass type IV membrane protein</topology>
    </subcellularLocation>
    <subcellularLocation>
        <location evidence="1">Endoplasmic reticulum membrane</location>
        <topology evidence="1">Single-pass type IV membrane protein</topology>
    </subcellularLocation>
    <subcellularLocation>
        <location evidence="3">Golgi apparatus</location>
        <location evidence="3">trans-Golgi network membrane</location>
        <topology evidence="3">Single-pass type IV membrane protein</topology>
    </subcellularLocation>
    <subcellularLocation>
        <location evidence="5">Late endosome membrane</location>
        <topology evidence="5">Single-pass type IV membrane protein</topology>
    </subcellularLocation>
    <subcellularLocation>
        <location evidence="6">Lysosome membrane</location>
        <topology evidence="6">Single-pass type IV membrane protein</topology>
    </subcellularLocation>
</comment>
<keyword evidence="10" id="KW-0175">Coiled coil</keyword>
<dbReference type="GO" id="GO:0030670">
    <property type="term" value="C:phagocytic vesicle membrane"/>
    <property type="evidence" value="ECO:0007669"/>
    <property type="project" value="UniProtKB-SubCell"/>
</dbReference>
<evidence type="ECO:0000256" key="11">
    <source>
        <dbReference type="SAM" id="Phobius"/>
    </source>
</evidence>
<reference evidence="15" key="1">
    <citation type="submission" date="2017-02" db="UniProtKB">
        <authorList>
            <consortium name="WormBaseParasite"/>
        </authorList>
    </citation>
    <scope>IDENTIFICATION</scope>
</reference>
<dbReference type="InterPro" id="IPR051097">
    <property type="entry name" value="Synaptobrevin-like_transport"/>
</dbReference>
<dbReference type="GO" id="GO:0016192">
    <property type="term" value="P:vesicle-mediated transport"/>
    <property type="evidence" value="ECO:0007669"/>
    <property type="project" value="InterPro"/>
</dbReference>
<keyword evidence="14" id="KW-1185">Reference proteome</keyword>
<feature type="transmembrane region" description="Helical" evidence="11">
    <location>
        <begin position="190"/>
        <end position="211"/>
    </location>
</feature>
<dbReference type="Pfam" id="PF00957">
    <property type="entry name" value="Synaptobrevin"/>
    <property type="match status" value="1"/>
</dbReference>
<dbReference type="GO" id="GO:0031902">
    <property type="term" value="C:late endosome membrane"/>
    <property type="evidence" value="ECO:0007669"/>
    <property type="project" value="UniProtKB-SubCell"/>
</dbReference>
<evidence type="ECO:0000256" key="1">
    <source>
        <dbReference type="ARBA" id="ARBA00004163"/>
    </source>
</evidence>
<evidence type="ECO:0000256" key="2">
    <source>
        <dbReference type="ARBA" id="ARBA00022927"/>
    </source>
</evidence>
<evidence type="ECO:0000256" key="6">
    <source>
        <dbReference type="ARBA" id="ARBA00037863"/>
    </source>
</evidence>
<gene>
    <name evidence="13" type="ORF">HNAJ_LOCUS10218</name>
</gene>
<sequence>MSILYSAVCCGSRVLCEQAIGSIDYGKAVRTQLENSVQEFITCPLEGRTYSCYTFNGISYVAVTSMSTSQQQTLNFLKSIYAAFTSDQSRVLEAQSGSEHCHQVDFGRTLSAMMADFNSQSATRLMDLRNQVNDVTLIMQQNLTDLNEREDKLDDLFGKTDQFRDQAEMFQSTAKRVKDKTFYENCRMRMLLFGCVFVIVLIIVLIILWQAGVFG</sequence>
<dbReference type="GO" id="GO:0005765">
    <property type="term" value="C:lysosomal membrane"/>
    <property type="evidence" value="ECO:0007669"/>
    <property type="project" value="UniProtKB-SubCell"/>
</dbReference>
<dbReference type="PANTHER" id="PTHR21136">
    <property type="entry name" value="SNARE PROTEINS"/>
    <property type="match status" value="1"/>
</dbReference>
<dbReference type="WBParaSite" id="HNAJ_0001022301-mRNA-1">
    <property type="protein sequence ID" value="HNAJ_0001022301-mRNA-1"/>
    <property type="gene ID" value="HNAJ_0001022301"/>
</dbReference>
<evidence type="ECO:0000256" key="7">
    <source>
        <dbReference type="ARBA" id="ARBA00037875"/>
    </source>
</evidence>
<dbReference type="PANTHER" id="PTHR21136:SF168">
    <property type="entry name" value="VESICLE-ASSOCIATED MEMBRANE PROTEIN 9"/>
    <property type="match status" value="1"/>
</dbReference>
<dbReference type="AlphaFoldDB" id="A0A0R3TRK4"/>
<evidence type="ECO:0000256" key="5">
    <source>
        <dbReference type="ARBA" id="ARBA00037845"/>
    </source>
</evidence>